<sequence>MGDRQPHLNGAYYGPSIPPPTKTSHSHGRRGGGCCCLGDCLGCCGCCILSVIFNILIALAVVIGIAALIIWLIFRPNAIKFHVTDAKLTQFTLGTDNNLQYNLNLNFTIRNPNRRIGVYYDQIEVRGYYGDQRFGASNILPFYQGHKNTSVVGTNLVGQKLVVLNGGDRRDLEEDVKSGIYRVDAKLRLKIRFKFGLIKSWKFRPKIRCDLKVPLGSSNSTSGFQFQRTKCDVDF</sequence>
<gene>
    <name evidence="8" type="ORF">ERUC_LOCUS20400</name>
</gene>
<dbReference type="GO" id="GO:0016020">
    <property type="term" value="C:membrane"/>
    <property type="evidence" value="ECO:0007669"/>
    <property type="project" value="UniProtKB-SubCell"/>
</dbReference>
<feature type="region of interest" description="Disordered" evidence="5">
    <location>
        <begin position="1"/>
        <end position="24"/>
    </location>
</feature>
<evidence type="ECO:0000313" key="9">
    <source>
        <dbReference type="Proteomes" id="UP001642260"/>
    </source>
</evidence>
<organism evidence="8 9">
    <name type="scientific">Eruca vesicaria subsp. sativa</name>
    <name type="common">Garden rocket</name>
    <name type="synonym">Eruca sativa</name>
    <dbReference type="NCBI Taxonomy" id="29727"/>
    <lineage>
        <taxon>Eukaryota</taxon>
        <taxon>Viridiplantae</taxon>
        <taxon>Streptophyta</taxon>
        <taxon>Embryophyta</taxon>
        <taxon>Tracheophyta</taxon>
        <taxon>Spermatophyta</taxon>
        <taxon>Magnoliopsida</taxon>
        <taxon>eudicotyledons</taxon>
        <taxon>Gunneridae</taxon>
        <taxon>Pentapetalae</taxon>
        <taxon>rosids</taxon>
        <taxon>malvids</taxon>
        <taxon>Brassicales</taxon>
        <taxon>Brassicaceae</taxon>
        <taxon>Brassiceae</taxon>
        <taxon>Eruca</taxon>
    </lineage>
</organism>
<feature type="domain" description="Late embryogenesis abundant protein LEA-2 subgroup" evidence="7">
    <location>
        <begin position="107"/>
        <end position="209"/>
    </location>
</feature>
<keyword evidence="2 6" id="KW-0812">Transmembrane</keyword>
<evidence type="ECO:0000256" key="6">
    <source>
        <dbReference type="SAM" id="Phobius"/>
    </source>
</evidence>
<evidence type="ECO:0000256" key="2">
    <source>
        <dbReference type="ARBA" id="ARBA00022692"/>
    </source>
</evidence>
<dbReference type="PANTHER" id="PTHR31234">
    <property type="entry name" value="LATE EMBRYOGENESIS ABUNDANT (LEA) HYDROXYPROLINE-RICH GLYCOPROTEIN FAMILY"/>
    <property type="match status" value="1"/>
</dbReference>
<evidence type="ECO:0000313" key="8">
    <source>
        <dbReference type="EMBL" id="CAH8354645.1"/>
    </source>
</evidence>
<proteinExistence type="predicted"/>
<dbReference type="EMBL" id="CAKOAT010197265">
    <property type="protein sequence ID" value="CAH8354645.1"/>
    <property type="molecule type" value="Genomic_DNA"/>
</dbReference>
<evidence type="ECO:0000259" key="7">
    <source>
        <dbReference type="Pfam" id="PF03168"/>
    </source>
</evidence>
<evidence type="ECO:0000256" key="5">
    <source>
        <dbReference type="SAM" id="MobiDB-lite"/>
    </source>
</evidence>
<name>A0ABC8K8D0_ERUVS</name>
<reference evidence="8 9" key="1">
    <citation type="submission" date="2022-03" db="EMBL/GenBank/DDBJ databases">
        <authorList>
            <person name="Macdonald S."/>
            <person name="Ahmed S."/>
            <person name="Newling K."/>
        </authorList>
    </citation>
    <scope>NUCLEOTIDE SEQUENCE [LARGE SCALE GENOMIC DNA]</scope>
</reference>
<dbReference type="PANTHER" id="PTHR31234:SF2">
    <property type="entry name" value="OS05G0199100 PROTEIN"/>
    <property type="match status" value="1"/>
</dbReference>
<evidence type="ECO:0000256" key="3">
    <source>
        <dbReference type="ARBA" id="ARBA00022989"/>
    </source>
</evidence>
<dbReference type="InterPro" id="IPR044839">
    <property type="entry name" value="NDR1-like"/>
</dbReference>
<keyword evidence="4 6" id="KW-0472">Membrane</keyword>
<keyword evidence="3 6" id="KW-1133">Transmembrane helix</keyword>
<comment type="caution">
    <text evidence="8">The sequence shown here is derived from an EMBL/GenBank/DDBJ whole genome shotgun (WGS) entry which is preliminary data.</text>
</comment>
<comment type="subcellular location">
    <subcellularLocation>
        <location evidence="1">Membrane</location>
        <topology evidence="1">Single-pass membrane protein</topology>
    </subcellularLocation>
</comment>
<protein>
    <recommendedName>
        <fullName evidence="7">Late embryogenesis abundant protein LEA-2 subgroup domain-containing protein</fullName>
    </recommendedName>
</protein>
<dbReference type="Pfam" id="PF03168">
    <property type="entry name" value="LEA_2"/>
    <property type="match status" value="1"/>
</dbReference>
<dbReference type="AlphaFoldDB" id="A0ABC8K8D0"/>
<accession>A0ABC8K8D0</accession>
<feature type="transmembrane region" description="Helical" evidence="6">
    <location>
        <begin position="51"/>
        <end position="74"/>
    </location>
</feature>
<evidence type="ECO:0000256" key="1">
    <source>
        <dbReference type="ARBA" id="ARBA00004167"/>
    </source>
</evidence>
<keyword evidence="9" id="KW-1185">Reference proteome</keyword>
<dbReference type="Proteomes" id="UP001642260">
    <property type="component" value="Unassembled WGS sequence"/>
</dbReference>
<evidence type="ECO:0000256" key="4">
    <source>
        <dbReference type="ARBA" id="ARBA00023136"/>
    </source>
</evidence>
<dbReference type="InterPro" id="IPR004864">
    <property type="entry name" value="LEA_2"/>
</dbReference>